<comment type="caution">
    <text evidence="1">The sequence shown here is derived from an EMBL/GenBank/DDBJ whole genome shotgun (WGS) entry which is preliminary data.</text>
</comment>
<dbReference type="AlphaFoldDB" id="A0AAP0EX70"/>
<reference evidence="1 2" key="1">
    <citation type="submission" date="2024-01" db="EMBL/GenBank/DDBJ databases">
        <title>Genome assemblies of Stephania.</title>
        <authorList>
            <person name="Yang L."/>
        </authorList>
    </citation>
    <scope>NUCLEOTIDE SEQUENCE [LARGE SCALE GENOMIC DNA]</scope>
    <source>
        <strain evidence="1">YNDBR</strain>
        <tissue evidence="1">Leaf</tissue>
    </source>
</reference>
<name>A0AAP0EX70_9MAGN</name>
<accession>A0AAP0EX70</accession>
<keyword evidence="2" id="KW-1185">Reference proteome</keyword>
<sequence>METLPLTTNECPALTLDRSSRSRSFRSSHSHSFLSLVSLSIAHLAHSSRSRSRSQSLVQHSLTIAIVGVAELGFKPSSPPPPTLSSSPSLPHRLSLAGTIDLKNSCPICKKEVRISGCQDLIPLITV</sequence>
<protein>
    <submittedName>
        <fullName evidence="1">Uncharacterized protein</fullName>
    </submittedName>
</protein>
<dbReference type="Proteomes" id="UP001420932">
    <property type="component" value="Unassembled WGS sequence"/>
</dbReference>
<evidence type="ECO:0000313" key="1">
    <source>
        <dbReference type="EMBL" id="KAK9098373.1"/>
    </source>
</evidence>
<evidence type="ECO:0000313" key="2">
    <source>
        <dbReference type="Proteomes" id="UP001420932"/>
    </source>
</evidence>
<gene>
    <name evidence="1" type="ORF">Syun_025418</name>
</gene>
<dbReference type="EMBL" id="JBBNAF010000011">
    <property type="protein sequence ID" value="KAK9098373.1"/>
    <property type="molecule type" value="Genomic_DNA"/>
</dbReference>
<proteinExistence type="predicted"/>
<organism evidence="1 2">
    <name type="scientific">Stephania yunnanensis</name>
    <dbReference type="NCBI Taxonomy" id="152371"/>
    <lineage>
        <taxon>Eukaryota</taxon>
        <taxon>Viridiplantae</taxon>
        <taxon>Streptophyta</taxon>
        <taxon>Embryophyta</taxon>
        <taxon>Tracheophyta</taxon>
        <taxon>Spermatophyta</taxon>
        <taxon>Magnoliopsida</taxon>
        <taxon>Ranunculales</taxon>
        <taxon>Menispermaceae</taxon>
        <taxon>Menispermoideae</taxon>
        <taxon>Cissampelideae</taxon>
        <taxon>Stephania</taxon>
    </lineage>
</organism>